<dbReference type="InterPro" id="IPR000160">
    <property type="entry name" value="GGDEF_dom"/>
</dbReference>
<dbReference type="NCBIfam" id="TIGR00254">
    <property type="entry name" value="GGDEF"/>
    <property type="match status" value="1"/>
</dbReference>
<dbReference type="SUPFAM" id="SSF48452">
    <property type="entry name" value="TPR-like"/>
    <property type="match status" value="1"/>
</dbReference>
<dbReference type="CDD" id="cd01949">
    <property type="entry name" value="GGDEF"/>
    <property type="match status" value="1"/>
</dbReference>
<dbReference type="OrthoDB" id="9804955at2"/>
<dbReference type="PROSITE" id="PS50887">
    <property type="entry name" value="GGDEF"/>
    <property type="match status" value="1"/>
</dbReference>
<dbReference type="PANTHER" id="PTHR45138:SF9">
    <property type="entry name" value="DIGUANYLATE CYCLASE DGCM-RELATED"/>
    <property type="match status" value="1"/>
</dbReference>
<keyword evidence="5" id="KW-1185">Reference proteome</keyword>
<comment type="caution">
    <text evidence="4">The sequence shown here is derived from an EMBL/GenBank/DDBJ whole genome shotgun (WGS) entry which is preliminary data.</text>
</comment>
<dbReference type="HOGENOM" id="CLU_022176_0_1_9"/>
<keyword evidence="2" id="KW-0175">Coiled coil</keyword>
<dbReference type="SMART" id="SM00028">
    <property type="entry name" value="TPR"/>
    <property type="match status" value="3"/>
</dbReference>
<sequence>MDKETYISLKAEDVHRRLITDIGFNMDEAPELLEELTAADRYKEDHVFRASVETAKVYLLSRAGKSSEVVRRCGQLIEIAGILQEWEILSFDYNMMANAYFLLGLYVKALEYYYSAINNEKEHGLKNTLPVSYANIGLIFLNLEVYDKAVEYLRSAFKYIEYSDKDYLKFKEKKIHILSDILTATTRMDNPNSEDIENTYTELKSMDVKGIDPNVSYTYYLGMMHYHFWKNNFDKAKEEYLNSMEYAKINLINKAVVLYSFIDECDRYKLNLEFFEEELLEAENIEKDENSMDEAVIYTGLKKYYVSKGNTEKIEEVENKYREYLENNMRMSRNAQADSVQIIENLLKASDRVDIEGDKNEEFKLVAEEAIRNKDELQKAYNRIKMIHEIGIKLTSSTDLNEVVNIIYNNIREKIPTDVFIFLAAEHEKNQLRSLLSYNMGVIGSGFTISLTRKESALVRCCIYNRIISTEDSDFKPLFESIDDGYHADDEEDMKSALFIPLSIGDKVIGAYSVQSRYEKAYSQETLDFLRELRPYLVIALNNAVHSQKLQDEIDRNKEIQEKLKEANNMLSKIAGLDALTQISNRREFTEKFHELRKEANKSSKTVSVFMFDIDDFKKYNDTYGHFEGDEALKKVAGVINNNIIACGGIAARFGGEEFISACIGLTSEENFELGEKIRKEILEMGIKNEKTELGILSISIGIAIAKPDNIITKSEIMSLADEMLYEAKKTGKNKVAMKLMG</sequence>
<feature type="coiled-coil region" evidence="2">
    <location>
        <begin position="265"/>
        <end position="334"/>
    </location>
</feature>
<dbReference type="Gene3D" id="3.30.70.270">
    <property type="match status" value="1"/>
</dbReference>
<dbReference type="Gene3D" id="3.30.450.40">
    <property type="match status" value="1"/>
</dbReference>
<dbReference type="InterPro" id="IPR050469">
    <property type="entry name" value="Diguanylate_Cyclase"/>
</dbReference>
<evidence type="ECO:0000259" key="3">
    <source>
        <dbReference type="PROSITE" id="PS50887"/>
    </source>
</evidence>
<dbReference type="eggNOG" id="COG3706">
    <property type="taxonomic scope" value="Bacteria"/>
</dbReference>
<dbReference type="InterPro" id="IPR019734">
    <property type="entry name" value="TPR_rpt"/>
</dbReference>
<protein>
    <submittedName>
        <fullName evidence="4">Diguanylate cyclase domain protein</fullName>
    </submittedName>
</protein>
<dbReference type="InterPro" id="IPR011990">
    <property type="entry name" value="TPR-like_helical_dom_sf"/>
</dbReference>
<dbReference type="GO" id="GO:0005886">
    <property type="term" value="C:plasma membrane"/>
    <property type="evidence" value="ECO:0007669"/>
    <property type="project" value="TreeGrafter"/>
</dbReference>
<dbReference type="InterPro" id="IPR043128">
    <property type="entry name" value="Rev_trsase/Diguanyl_cyclase"/>
</dbReference>
<feature type="coiled-coil region" evidence="2">
    <location>
        <begin position="547"/>
        <end position="577"/>
    </location>
</feature>
<dbReference type="SMART" id="SM00267">
    <property type="entry name" value="GGDEF"/>
    <property type="match status" value="1"/>
</dbReference>
<reference evidence="4 5" key="1">
    <citation type="submission" date="2013-06" db="EMBL/GenBank/DDBJ databases">
        <authorList>
            <person name="Weinstock G."/>
            <person name="Sodergren E."/>
            <person name="Clifton S."/>
            <person name="Fulton L."/>
            <person name="Fulton B."/>
            <person name="Courtney L."/>
            <person name="Fronick C."/>
            <person name="Harrison M."/>
            <person name="Strong C."/>
            <person name="Farmer C."/>
            <person name="Delahaunty K."/>
            <person name="Markovic C."/>
            <person name="Hall O."/>
            <person name="Minx P."/>
            <person name="Tomlinson C."/>
            <person name="Mitreva M."/>
            <person name="Nelson J."/>
            <person name="Hou S."/>
            <person name="Wollam A."/>
            <person name="Pepin K.H."/>
            <person name="Johnson M."/>
            <person name="Bhonagiri V."/>
            <person name="Nash W.E."/>
            <person name="Warren W."/>
            <person name="Chinwalla A."/>
            <person name="Mardis E.R."/>
            <person name="Wilson R.K."/>
        </authorList>
    </citation>
    <scope>NUCLEOTIDE SEQUENCE [LARGE SCALE GENOMIC DNA]</scope>
    <source>
        <strain evidence="4 5">ATCC 51271</strain>
    </source>
</reference>
<feature type="repeat" description="TPR" evidence="1">
    <location>
        <begin position="130"/>
        <end position="163"/>
    </location>
</feature>
<dbReference type="Pfam" id="PF00990">
    <property type="entry name" value="GGDEF"/>
    <property type="match status" value="1"/>
</dbReference>
<organism evidence="4 5">
    <name type="scientific">Catonella morbi ATCC 51271</name>
    <dbReference type="NCBI Taxonomy" id="592026"/>
    <lineage>
        <taxon>Bacteria</taxon>
        <taxon>Bacillati</taxon>
        <taxon>Bacillota</taxon>
        <taxon>Clostridia</taxon>
        <taxon>Lachnospirales</taxon>
        <taxon>Lachnospiraceae</taxon>
        <taxon>Catonella</taxon>
    </lineage>
</organism>
<dbReference type="GO" id="GO:0043709">
    <property type="term" value="P:cell adhesion involved in single-species biofilm formation"/>
    <property type="evidence" value="ECO:0007669"/>
    <property type="project" value="TreeGrafter"/>
</dbReference>
<dbReference type="PANTHER" id="PTHR45138">
    <property type="entry name" value="REGULATORY COMPONENTS OF SENSORY TRANSDUCTION SYSTEM"/>
    <property type="match status" value="1"/>
</dbReference>
<dbReference type="PROSITE" id="PS50005">
    <property type="entry name" value="TPR"/>
    <property type="match status" value="1"/>
</dbReference>
<proteinExistence type="predicted"/>
<dbReference type="STRING" id="592026.GCWU0000282_001234"/>
<evidence type="ECO:0000313" key="4">
    <source>
        <dbReference type="EMBL" id="ESL03522.1"/>
    </source>
</evidence>
<dbReference type="EMBL" id="ACIL03000009">
    <property type="protein sequence ID" value="ESL03522.1"/>
    <property type="molecule type" value="Genomic_DNA"/>
</dbReference>
<name>V2Y5Z6_9FIRM</name>
<dbReference type="SUPFAM" id="SSF55781">
    <property type="entry name" value="GAF domain-like"/>
    <property type="match status" value="1"/>
</dbReference>
<feature type="coiled-coil region" evidence="2">
    <location>
        <begin position="360"/>
        <end position="387"/>
    </location>
</feature>
<dbReference type="SUPFAM" id="SSF55073">
    <property type="entry name" value="Nucleotide cyclase"/>
    <property type="match status" value="1"/>
</dbReference>
<dbReference type="FunFam" id="3.30.70.270:FF:000001">
    <property type="entry name" value="Diguanylate cyclase domain protein"/>
    <property type="match status" value="1"/>
</dbReference>
<dbReference type="RefSeq" id="WP_023354114.1">
    <property type="nucleotide sequence ID" value="NZ_KI535367.1"/>
</dbReference>
<evidence type="ECO:0000256" key="2">
    <source>
        <dbReference type="SAM" id="Coils"/>
    </source>
</evidence>
<dbReference type="Proteomes" id="UP000018227">
    <property type="component" value="Unassembled WGS sequence"/>
</dbReference>
<dbReference type="InterPro" id="IPR029016">
    <property type="entry name" value="GAF-like_dom_sf"/>
</dbReference>
<accession>V2Y5Z6</accession>
<dbReference type="Gene3D" id="1.25.40.10">
    <property type="entry name" value="Tetratricopeptide repeat domain"/>
    <property type="match status" value="1"/>
</dbReference>
<dbReference type="AlphaFoldDB" id="V2Y5Z6"/>
<dbReference type="GO" id="GO:1902201">
    <property type="term" value="P:negative regulation of bacterial-type flagellum-dependent cell motility"/>
    <property type="evidence" value="ECO:0007669"/>
    <property type="project" value="TreeGrafter"/>
</dbReference>
<evidence type="ECO:0000256" key="1">
    <source>
        <dbReference type="PROSITE-ProRule" id="PRU00339"/>
    </source>
</evidence>
<dbReference type="InterPro" id="IPR029787">
    <property type="entry name" value="Nucleotide_cyclase"/>
</dbReference>
<gene>
    <name evidence="4" type="ORF">GCWU0000282_001234</name>
</gene>
<feature type="domain" description="GGDEF" evidence="3">
    <location>
        <begin position="605"/>
        <end position="741"/>
    </location>
</feature>
<evidence type="ECO:0000313" key="5">
    <source>
        <dbReference type="Proteomes" id="UP000018227"/>
    </source>
</evidence>
<keyword evidence="1" id="KW-0802">TPR repeat</keyword>
<dbReference type="GO" id="GO:0052621">
    <property type="term" value="F:diguanylate cyclase activity"/>
    <property type="evidence" value="ECO:0007669"/>
    <property type="project" value="TreeGrafter"/>
</dbReference>